<comment type="caution">
    <text evidence="1">The sequence shown here is derived from an EMBL/GenBank/DDBJ whole genome shotgun (WGS) entry which is preliminary data.</text>
</comment>
<dbReference type="OrthoDB" id="114681at2"/>
<dbReference type="AlphaFoldDB" id="A0A4Q1SD18"/>
<accession>A0A4Q1SD18</accession>
<evidence type="ECO:0000313" key="2">
    <source>
        <dbReference type="Proteomes" id="UP000290253"/>
    </source>
</evidence>
<proteinExistence type="predicted"/>
<keyword evidence="2" id="KW-1185">Reference proteome</keyword>
<protein>
    <submittedName>
        <fullName evidence="1">Uncharacterized protein</fullName>
    </submittedName>
</protein>
<gene>
    <name evidence="1" type="ORF">ESZ00_09975</name>
</gene>
<reference evidence="1 2" key="1">
    <citation type="journal article" date="2016" name="Int. J. Syst. Evol. Microbiol.">
        <title>Acidipila dinghuensis sp. nov., an acidobacterium isolated from forest soil.</title>
        <authorList>
            <person name="Jiang Y.W."/>
            <person name="Wang J."/>
            <person name="Chen M.H."/>
            <person name="Lv Y.Y."/>
            <person name="Qiu L.H."/>
        </authorList>
    </citation>
    <scope>NUCLEOTIDE SEQUENCE [LARGE SCALE GENOMIC DNA]</scope>
    <source>
        <strain evidence="1 2">DHOF10</strain>
    </source>
</reference>
<evidence type="ECO:0000313" key="1">
    <source>
        <dbReference type="EMBL" id="RXS94955.1"/>
    </source>
</evidence>
<name>A0A4Q1SD18_9BACT</name>
<dbReference type="Proteomes" id="UP000290253">
    <property type="component" value="Unassembled WGS sequence"/>
</dbReference>
<sequence length="347" mass="37937">MRLIRPILRQGAWQRCPHVVSTACWLLGLVTTLLAVQPAWSVTCTTESQMNNAQRAEYVRALRELEAPILAGNSGAVKAMTIPAVASSFDGIAQSIETLSPQIQGGTFTVSGMYLLNATDLKGGEEETQFFCSVNGSSLVVTVTIPQLPPGTYLLALLHATGVEHPQQVSMILQQDAGAWKLAGFFARPMSLGGREGVWYWMQARQYSQKKQDWPAYFYYQTAAFLLTPVDFLSSPNFEKLQKETQSVRPPDLPGAEPMKLAAAGGKTFEITALRTDSFSGELDLVVNYKTASVADPAAVRTEILELMKTLLLAHPELRGAFHGLWVYAEAPGRQPFAIELPMGQIS</sequence>
<dbReference type="EMBL" id="SDMK01000002">
    <property type="protein sequence ID" value="RXS94955.1"/>
    <property type="molecule type" value="Genomic_DNA"/>
</dbReference>
<dbReference type="RefSeq" id="WP_129208124.1">
    <property type="nucleotide sequence ID" value="NZ_BMGU01000003.1"/>
</dbReference>
<organism evidence="1 2">
    <name type="scientific">Silvibacterium dinghuense</name>
    <dbReference type="NCBI Taxonomy" id="1560006"/>
    <lineage>
        <taxon>Bacteria</taxon>
        <taxon>Pseudomonadati</taxon>
        <taxon>Acidobacteriota</taxon>
        <taxon>Terriglobia</taxon>
        <taxon>Terriglobales</taxon>
        <taxon>Acidobacteriaceae</taxon>
        <taxon>Silvibacterium</taxon>
    </lineage>
</organism>